<feature type="non-terminal residue" evidence="1">
    <location>
        <position position="1"/>
    </location>
</feature>
<sequence length="162" mass="18564">DQGKQYSMENEPAELESEVSLIDEPLATSEIIGFQLEREKKKVNTDLDVEDGKLKELGSSRVALDSDGLDNTLCTFFGRINFKDTQSLSPPVEDEQSVLELKVNELREQKVDRLSSVCQSKLAKTHLEVPLKKMFFKHFKVDIKSINTELINTKLYQRRMNN</sequence>
<evidence type="ECO:0000313" key="2">
    <source>
        <dbReference type="Proteomes" id="UP001432322"/>
    </source>
</evidence>
<dbReference type="Proteomes" id="UP001432322">
    <property type="component" value="Unassembled WGS sequence"/>
</dbReference>
<dbReference type="EMBL" id="BTSY01000002">
    <property type="protein sequence ID" value="GMT16796.1"/>
    <property type="molecule type" value="Genomic_DNA"/>
</dbReference>
<reference evidence="1" key="1">
    <citation type="submission" date="2023-10" db="EMBL/GenBank/DDBJ databases">
        <title>Genome assembly of Pristionchus species.</title>
        <authorList>
            <person name="Yoshida K."/>
            <person name="Sommer R.J."/>
        </authorList>
    </citation>
    <scope>NUCLEOTIDE SEQUENCE</scope>
    <source>
        <strain evidence="1">RS5133</strain>
    </source>
</reference>
<gene>
    <name evidence="1" type="ORF">PFISCL1PPCAC_8093</name>
</gene>
<accession>A0AAV5VBN2</accession>
<protein>
    <submittedName>
        <fullName evidence="1">Uncharacterized protein</fullName>
    </submittedName>
</protein>
<dbReference type="AlphaFoldDB" id="A0AAV5VBN2"/>
<evidence type="ECO:0000313" key="1">
    <source>
        <dbReference type="EMBL" id="GMT16796.1"/>
    </source>
</evidence>
<proteinExistence type="predicted"/>
<name>A0AAV5VBN2_9BILA</name>
<comment type="caution">
    <text evidence="1">The sequence shown here is derived from an EMBL/GenBank/DDBJ whole genome shotgun (WGS) entry which is preliminary data.</text>
</comment>
<organism evidence="1 2">
    <name type="scientific">Pristionchus fissidentatus</name>
    <dbReference type="NCBI Taxonomy" id="1538716"/>
    <lineage>
        <taxon>Eukaryota</taxon>
        <taxon>Metazoa</taxon>
        <taxon>Ecdysozoa</taxon>
        <taxon>Nematoda</taxon>
        <taxon>Chromadorea</taxon>
        <taxon>Rhabditida</taxon>
        <taxon>Rhabditina</taxon>
        <taxon>Diplogasteromorpha</taxon>
        <taxon>Diplogasteroidea</taxon>
        <taxon>Neodiplogasteridae</taxon>
        <taxon>Pristionchus</taxon>
    </lineage>
</organism>
<keyword evidence="2" id="KW-1185">Reference proteome</keyword>